<name>A0A0A8YPG0_ARUDO</name>
<proteinExistence type="predicted"/>
<protein>
    <submittedName>
        <fullName evidence="1">Uncharacterized protein</fullName>
    </submittedName>
</protein>
<accession>A0A0A8YPG0</accession>
<sequence>MPLMTQRLYLCPHVMDILGSTKKKNGAQNFNVDNYSWGKEAKHHNGNT</sequence>
<dbReference type="AlphaFoldDB" id="A0A0A8YPG0"/>
<reference evidence="1" key="1">
    <citation type="submission" date="2014-09" db="EMBL/GenBank/DDBJ databases">
        <authorList>
            <person name="Magalhaes I.L.F."/>
            <person name="Oliveira U."/>
            <person name="Santos F.R."/>
            <person name="Vidigal T.H.D.A."/>
            <person name="Brescovit A.D."/>
            <person name="Santos A.J."/>
        </authorList>
    </citation>
    <scope>NUCLEOTIDE SEQUENCE</scope>
    <source>
        <tissue evidence="1">Shoot tissue taken approximately 20 cm above the soil surface</tissue>
    </source>
</reference>
<dbReference type="EMBL" id="GBRH01269769">
    <property type="protein sequence ID" value="JAD28126.1"/>
    <property type="molecule type" value="Transcribed_RNA"/>
</dbReference>
<organism evidence="1">
    <name type="scientific">Arundo donax</name>
    <name type="common">Giant reed</name>
    <name type="synonym">Donax arundinaceus</name>
    <dbReference type="NCBI Taxonomy" id="35708"/>
    <lineage>
        <taxon>Eukaryota</taxon>
        <taxon>Viridiplantae</taxon>
        <taxon>Streptophyta</taxon>
        <taxon>Embryophyta</taxon>
        <taxon>Tracheophyta</taxon>
        <taxon>Spermatophyta</taxon>
        <taxon>Magnoliopsida</taxon>
        <taxon>Liliopsida</taxon>
        <taxon>Poales</taxon>
        <taxon>Poaceae</taxon>
        <taxon>PACMAD clade</taxon>
        <taxon>Arundinoideae</taxon>
        <taxon>Arundineae</taxon>
        <taxon>Arundo</taxon>
    </lineage>
</organism>
<evidence type="ECO:0000313" key="1">
    <source>
        <dbReference type="EMBL" id="JAD28126.1"/>
    </source>
</evidence>
<reference evidence="1" key="2">
    <citation type="journal article" date="2015" name="Data Brief">
        <title>Shoot transcriptome of the giant reed, Arundo donax.</title>
        <authorList>
            <person name="Barrero R.A."/>
            <person name="Guerrero F.D."/>
            <person name="Moolhuijzen P."/>
            <person name="Goolsby J.A."/>
            <person name="Tidwell J."/>
            <person name="Bellgard S.E."/>
            <person name="Bellgard M.I."/>
        </authorList>
    </citation>
    <scope>NUCLEOTIDE SEQUENCE</scope>
    <source>
        <tissue evidence="1">Shoot tissue taken approximately 20 cm above the soil surface</tissue>
    </source>
</reference>